<proteinExistence type="inferred from homology"/>
<dbReference type="Pfam" id="PF09794">
    <property type="entry name" value="Avl9"/>
    <property type="match status" value="1"/>
</dbReference>
<evidence type="ECO:0000313" key="3">
    <source>
        <dbReference type="EMBL" id="KAK2703243.1"/>
    </source>
</evidence>
<protein>
    <recommendedName>
        <fullName evidence="2">UDENN domain-containing protein</fullName>
    </recommendedName>
</protein>
<dbReference type="PANTHER" id="PTHR31017">
    <property type="entry name" value="LATE SECRETORY PATHWAY PROTEIN AVL9-RELATED"/>
    <property type="match status" value="1"/>
</dbReference>
<name>A0AA88KRN0_ARTSF</name>
<dbReference type="GO" id="GO:0005737">
    <property type="term" value="C:cytoplasm"/>
    <property type="evidence" value="ECO:0007669"/>
    <property type="project" value="TreeGrafter"/>
</dbReference>
<comment type="caution">
    <text evidence="3">The sequence shown here is derived from an EMBL/GenBank/DDBJ whole genome shotgun (WGS) entry which is preliminary data.</text>
</comment>
<dbReference type="InterPro" id="IPR018307">
    <property type="entry name" value="ABL9/DENND6_dom"/>
</dbReference>
<dbReference type="EMBL" id="JAVRJZ010000110">
    <property type="protein sequence ID" value="KAK2703243.1"/>
    <property type="molecule type" value="Genomic_DNA"/>
</dbReference>
<evidence type="ECO:0000313" key="4">
    <source>
        <dbReference type="Proteomes" id="UP001187531"/>
    </source>
</evidence>
<dbReference type="PANTHER" id="PTHR31017:SF1">
    <property type="entry name" value="LATE SECRETORY PATHWAY PROTEIN AVL9 HOMOLOG"/>
    <property type="match status" value="1"/>
</dbReference>
<comment type="similarity">
    <text evidence="1">Belongs to the AVL9 family.</text>
</comment>
<evidence type="ECO:0000259" key="2">
    <source>
        <dbReference type="PROSITE" id="PS50211"/>
    </source>
</evidence>
<feature type="domain" description="UDENN" evidence="2">
    <location>
        <begin position="9"/>
        <end position="442"/>
    </location>
</feature>
<evidence type="ECO:0000256" key="1">
    <source>
        <dbReference type="ARBA" id="ARBA00038178"/>
    </source>
</evidence>
<gene>
    <name evidence="3" type="ORF">QYM36_018260</name>
</gene>
<reference evidence="3" key="1">
    <citation type="submission" date="2023-07" db="EMBL/GenBank/DDBJ databases">
        <title>Chromosome-level genome assembly of Artemia franciscana.</title>
        <authorList>
            <person name="Jo E."/>
        </authorList>
    </citation>
    <scope>NUCLEOTIDE SEQUENCE</scope>
    <source>
        <tissue evidence="3">Whole body</tissue>
    </source>
</reference>
<dbReference type="InterPro" id="IPR051731">
    <property type="entry name" value="DENND11/AVL9_GEFs"/>
</dbReference>
<sequence>MASGASPILHIVVVGFNHLKGWQVEYSYPAFKDDEVSSFCPEKWKYLSHLAIPDGSHNYDEDTVYFHLPSLDSDDRTVFAVGCYRQVAAAGVKNKAADVTRRTIQKSIVVLSSLPLYDRIEVKLSLVATAYCAQNDFAEYGILKEAYGNLRNCLTYPLPLKSYGASLSLPEVLCDFYHETLTLLKLILLEKRVLIFGSPVKPMCRALLTLVSVFPGTLEKGLDYCISTLKTPPCHPELDLEHFSLPSENLNADYLDVDAGCNNGDEDTGLPLSVSGSSSEIMGSQNSIVSAALTKGLSDSESSNKATSRISLFETKLGSAVWGSDLGKEAETSVTSPSPSPSNLTDEECGFPLRIFGEGYLFHPFVSLSNMEVLTEREVYGFVAGTSNALLIEKKELFDVQIEFASHRLTISDAELRKQLRLTTEDLRFLDNLVRVNSSEKQDYIEGVGWQGGEEWMRSQFRNYIVQLLRATQLPESTRENECFNPHFLQAFKKTKIYSRWMENAQLDILKLQPLHPGCGHMSVSDVKLRLSHTISTTESGRKLSFAAVTTGKAVAQTGKAVGDVISLAKSNFSAWWNGGSNV</sequence>
<dbReference type="AlphaFoldDB" id="A0AA88KRN0"/>
<accession>A0AA88KRN0</accession>
<dbReference type="PROSITE" id="PS50211">
    <property type="entry name" value="DENN"/>
    <property type="match status" value="1"/>
</dbReference>
<dbReference type="InterPro" id="IPR037516">
    <property type="entry name" value="Tripartite_DENN"/>
</dbReference>
<dbReference type="Proteomes" id="UP001187531">
    <property type="component" value="Unassembled WGS sequence"/>
</dbReference>
<organism evidence="3 4">
    <name type="scientific">Artemia franciscana</name>
    <name type="common">Brine shrimp</name>
    <name type="synonym">Artemia sanfranciscana</name>
    <dbReference type="NCBI Taxonomy" id="6661"/>
    <lineage>
        <taxon>Eukaryota</taxon>
        <taxon>Metazoa</taxon>
        <taxon>Ecdysozoa</taxon>
        <taxon>Arthropoda</taxon>
        <taxon>Crustacea</taxon>
        <taxon>Branchiopoda</taxon>
        <taxon>Anostraca</taxon>
        <taxon>Artemiidae</taxon>
        <taxon>Artemia</taxon>
    </lineage>
</organism>
<keyword evidence="4" id="KW-1185">Reference proteome</keyword>